<dbReference type="RefSeq" id="WP_374833719.1">
    <property type="nucleotide sequence ID" value="NZ_JBHEEZ010000030.1"/>
</dbReference>
<sequence length="375" mass="40197">MPTLFDPITLGDITLANRIVMAPLTRNRSPRSVPNDLNVLYYQQRASAGLIITEGAPISQQGQGYANVPGLYEAEQLAGWKRVTDAVHQAGGRIFVQIWHVGRISHTSLQPNGGKPVAPSAITAKSKTYLVNPDGTGGFVPTSEPRALETDEIASIVGDYARAARNAVEVAGFDGVEIHAANGYLIDQFLRSGSNQRSDQYGGSIENRARFLLEVVDATTRAIGGAKVGIRLSPVTPANDIFDSDPQPLFDYVVERLSPYGLAYLHIIEGWTGAERDYNQGPAPFDYARLKQIYRGAGGNGAWMVNNGYDLAMGEAAVASGAADLVAYGRPFIANPDLVRRLKEKAPLNALDKKTLYGGGSEGYTDYPALAGVEG</sequence>
<proteinExistence type="predicted"/>
<dbReference type="Pfam" id="PF00724">
    <property type="entry name" value="Oxidored_FMN"/>
    <property type="match status" value="1"/>
</dbReference>
<reference evidence="3" key="1">
    <citation type="journal article" date="2019" name="Int. J. Syst. Evol. Microbiol.">
        <title>The Global Catalogue of Microorganisms (GCM) 10K type strain sequencing project: providing services to taxonomists for standard genome sequencing and annotation.</title>
        <authorList>
            <consortium name="The Broad Institute Genomics Platform"/>
            <consortium name="The Broad Institute Genome Sequencing Center for Infectious Disease"/>
            <person name="Wu L."/>
            <person name="Ma J."/>
        </authorList>
    </citation>
    <scope>NUCLEOTIDE SEQUENCE [LARGE SCALE GENOMIC DNA]</scope>
    <source>
        <strain evidence="3">CGMCC 1.15731</strain>
    </source>
</reference>
<dbReference type="Proteomes" id="UP001596042">
    <property type="component" value="Unassembled WGS sequence"/>
</dbReference>
<gene>
    <name evidence="2" type="ORF">ACFO1V_11700</name>
</gene>
<dbReference type="CDD" id="cd02933">
    <property type="entry name" value="OYE_like_FMN"/>
    <property type="match status" value="1"/>
</dbReference>
<feature type="domain" description="NADH:flavin oxidoreductase/NADH oxidase N-terminal" evidence="1">
    <location>
        <begin position="4"/>
        <end position="349"/>
    </location>
</feature>
<name>A0ABV9H6J3_9HYPH</name>
<evidence type="ECO:0000313" key="3">
    <source>
        <dbReference type="Proteomes" id="UP001596042"/>
    </source>
</evidence>
<dbReference type="EMBL" id="JBHSEL010000115">
    <property type="protein sequence ID" value="MFC4625867.1"/>
    <property type="molecule type" value="Genomic_DNA"/>
</dbReference>
<evidence type="ECO:0000259" key="1">
    <source>
        <dbReference type="Pfam" id="PF00724"/>
    </source>
</evidence>
<dbReference type="Gene3D" id="3.20.20.70">
    <property type="entry name" value="Aldolase class I"/>
    <property type="match status" value="1"/>
</dbReference>
<dbReference type="InterPro" id="IPR045247">
    <property type="entry name" value="Oye-like"/>
</dbReference>
<dbReference type="InterPro" id="IPR013785">
    <property type="entry name" value="Aldolase_TIM"/>
</dbReference>
<accession>A0ABV9H6J3</accession>
<protein>
    <submittedName>
        <fullName evidence="2">Alkene reductase</fullName>
    </submittedName>
</protein>
<evidence type="ECO:0000313" key="2">
    <source>
        <dbReference type="EMBL" id="MFC4625867.1"/>
    </source>
</evidence>
<keyword evidence="3" id="KW-1185">Reference proteome</keyword>
<dbReference type="PANTHER" id="PTHR22893">
    <property type="entry name" value="NADH OXIDOREDUCTASE-RELATED"/>
    <property type="match status" value="1"/>
</dbReference>
<comment type="caution">
    <text evidence="2">The sequence shown here is derived from an EMBL/GenBank/DDBJ whole genome shotgun (WGS) entry which is preliminary data.</text>
</comment>
<dbReference type="InterPro" id="IPR001155">
    <property type="entry name" value="OxRdtase_FMN_N"/>
</dbReference>
<dbReference type="PANTHER" id="PTHR22893:SF91">
    <property type="entry name" value="NADPH DEHYDROGENASE 2-RELATED"/>
    <property type="match status" value="1"/>
</dbReference>
<organism evidence="2 3">
    <name type="scientific">Daeguia caeni</name>
    <dbReference type="NCBI Taxonomy" id="439612"/>
    <lineage>
        <taxon>Bacteria</taxon>
        <taxon>Pseudomonadati</taxon>
        <taxon>Pseudomonadota</taxon>
        <taxon>Alphaproteobacteria</taxon>
        <taxon>Hyphomicrobiales</taxon>
        <taxon>Brucellaceae</taxon>
        <taxon>Daeguia</taxon>
    </lineage>
</organism>
<dbReference type="SUPFAM" id="SSF51395">
    <property type="entry name" value="FMN-linked oxidoreductases"/>
    <property type="match status" value="1"/>
</dbReference>